<reference evidence="2 3" key="1">
    <citation type="submission" date="2024-07" db="EMBL/GenBank/DDBJ databases">
        <title>Section-level genome sequencing and comparative genomics of Aspergillus sections Usti and Cavernicolus.</title>
        <authorList>
            <consortium name="Lawrence Berkeley National Laboratory"/>
            <person name="Nybo J.L."/>
            <person name="Vesth T.C."/>
            <person name="Theobald S."/>
            <person name="Frisvad J.C."/>
            <person name="Larsen T.O."/>
            <person name="Kjaerboelling I."/>
            <person name="Rothschild-Mancinelli K."/>
            <person name="Lyhne E.K."/>
            <person name="Kogle M.E."/>
            <person name="Barry K."/>
            <person name="Clum A."/>
            <person name="Na H."/>
            <person name="Ledsgaard L."/>
            <person name="Lin J."/>
            <person name="Lipzen A."/>
            <person name="Kuo A."/>
            <person name="Riley R."/>
            <person name="Mondo S."/>
            <person name="Labutti K."/>
            <person name="Haridas S."/>
            <person name="Pangalinan J."/>
            <person name="Salamov A.A."/>
            <person name="Simmons B.A."/>
            <person name="Magnuson J.K."/>
            <person name="Chen J."/>
            <person name="Drula E."/>
            <person name="Henrissat B."/>
            <person name="Wiebenga A."/>
            <person name="Lubbers R.J."/>
            <person name="Gomes A.C."/>
            <person name="Macurrencykelacurrency M.R."/>
            <person name="Stajich J."/>
            <person name="Grigoriev I.V."/>
            <person name="Mortensen U.H."/>
            <person name="De Vries R.P."/>
            <person name="Baker S.E."/>
            <person name="Andersen M.R."/>
        </authorList>
    </citation>
    <scope>NUCLEOTIDE SEQUENCE [LARGE SCALE GENOMIC DNA]</scope>
    <source>
        <strain evidence="2 3">CBS 449.75</strain>
    </source>
</reference>
<sequence length="442" mass="49087">MPADRLRSSFYQAVGRFPILAGHLRRRGRNGMCVVVDCDDLNLPLYEERVHPTLHFRHLRENHFHRTAWPPGANVSDPRIGLEAHASPKLAHVQVHRLAENSGVVLVVRIAHSVVDAKGFVEFVRCWAGLCCDPMNPDSLSPLLTDRNVMYEHLPAAVRPRSRSAWDPLAWLTLGLSLLISLLLRFYDRFLREQSAPDDIESHLFHVPRPVLDRVREAASSLQPLGPRVSDNDIVIALFTLAFAHSTQQVALEDASATTNPSLFRRLRPRRQSPVSAIVPCDFRHRIGVPQNYTGSCAIGLYVTTPPDLLQAGTISTEAIARVALISRDVVDHVNRTTIEGFITRALRVIRLVGTQANVLYSLMVCQAFSNQSRLGFYDVDFGDGPPVFVAPMAYSNTVAVIMASPPSSLAGDVPVFLTLRPRLMQALLKKEILGNLATLVY</sequence>
<evidence type="ECO:0000313" key="2">
    <source>
        <dbReference type="EMBL" id="KAL2864093.1"/>
    </source>
</evidence>
<gene>
    <name evidence="2" type="ORF">BJX67DRAFT_362063</name>
</gene>
<dbReference type="Gene3D" id="3.30.559.10">
    <property type="entry name" value="Chloramphenicol acetyltransferase-like domain"/>
    <property type="match status" value="2"/>
</dbReference>
<comment type="caution">
    <text evidence="2">The sequence shown here is derived from an EMBL/GenBank/DDBJ whole genome shotgun (WGS) entry which is preliminary data.</text>
</comment>
<name>A0ABR4LHR2_9EURO</name>
<dbReference type="GeneID" id="98145022"/>
<organism evidence="2 3">
    <name type="scientific">Aspergillus lucknowensis</name>
    <dbReference type="NCBI Taxonomy" id="176173"/>
    <lineage>
        <taxon>Eukaryota</taxon>
        <taxon>Fungi</taxon>
        <taxon>Dikarya</taxon>
        <taxon>Ascomycota</taxon>
        <taxon>Pezizomycotina</taxon>
        <taxon>Eurotiomycetes</taxon>
        <taxon>Eurotiomycetidae</taxon>
        <taxon>Eurotiales</taxon>
        <taxon>Aspergillaceae</taxon>
        <taxon>Aspergillus</taxon>
        <taxon>Aspergillus subgen. Nidulantes</taxon>
    </lineage>
</organism>
<evidence type="ECO:0000313" key="3">
    <source>
        <dbReference type="Proteomes" id="UP001610432"/>
    </source>
</evidence>
<accession>A0ABR4LHR2</accession>
<evidence type="ECO:0000256" key="1">
    <source>
        <dbReference type="ARBA" id="ARBA00022679"/>
    </source>
</evidence>
<dbReference type="RefSeq" id="XP_070883072.1">
    <property type="nucleotide sequence ID" value="XM_071029950.1"/>
</dbReference>
<keyword evidence="3" id="KW-1185">Reference proteome</keyword>
<dbReference type="Proteomes" id="UP001610432">
    <property type="component" value="Unassembled WGS sequence"/>
</dbReference>
<evidence type="ECO:0008006" key="4">
    <source>
        <dbReference type="Google" id="ProtNLM"/>
    </source>
</evidence>
<proteinExistence type="predicted"/>
<dbReference type="EMBL" id="JBFXLQ010000044">
    <property type="protein sequence ID" value="KAL2864093.1"/>
    <property type="molecule type" value="Genomic_DNA"/>
</dbReference>
<dbReference type="InterPro" id="IPR050317">
    <property type="entry name" value="Plant_Fungal_Acyltransferase"/>
</dbReference>
<keyword evidence="1" id="KW-0808">Transferase</keyword>
<dbReference type="Pfam" id="PF02458">
    <property type="entry name" value="Transferase"/>
    <property type="match status" value="1"/>
</dbReference>
<dbReference type="PANTHER" id="PTHR31642">
    <property type="entry name" value="TRICHOTHECENE 3-O-ACETYLTRANSFERASE"/>
    <property type="match status" value="1"/>
</dbReference>
<dbReference type="PANTHER" id="PTHR31642:SF310">
    <property type="entry name" value="FATTY ALCOHOL:CAFFEOYL-COA ACYLTRANSFERASE"/>
    <property type="match status" value="1"/>
</dbReference>
<dbReference type="InterPro" id="IPR023213">
    <property type="entry name" value="CAT-like_dom_sf"/>
</dbReference>
<protein>
    <recommendedName>
        <fullName evidence="4">Transferase family protein</fullName>
    </recommendedName>
</protein>